<proteinExistence type="predicted"/>
<organism evidence="2 3">
    <name type="scientific">Nocardioides aromaticivorans</name>
    <dbReference type="NCBI Taxonomy" id="200618"/>
    <lineage>
        <taxon>Bacteria</taxon>
        <taxon>Bacillati</taxon>
        <taxon>Actinomycetota</taxon>
        <taxon>Actinomycetes</taxon>
        <taxon>Propionibacteriales</taxon>
        <taxon>Nocardioidaceae</taxon>
        <taxon>Nocardioides</taxon>
    </lineage>
</organism>
<dbReference type="Proteomes" id="UP000562045">
    <property type="component" value="Unassembled WGS sequence"/>
</dbReference>
<keyword evidence="1" id="KW-0732">Signal</keyword>
<sequence>MLASTGSRVGGAFAVSVLAASSFLIAPQAHAATAAPVGDGATWLISQLTSGIVHNDQYDSQDYSTSIDIALALAVVGDHDADVAAIRDAVAGEIEGYITGDAFGDTGSTYAGPVAKSAYFAQTTGGDATSFGGVNLITRLETQVDDTTGAANDTSTFGNYANTISQTFAAKTLATASSPEAEKATDWLLAHQCEGGGFALDIGQEEGSCPGNDAADPDVTSFFLIVFGEDVANATPRVARAVGKAEAWLLSRQKTDGSFNGGASTASSNTNSTGLAGWALGELGDVDAATNAAIWLRRHQVQTVTGCTDQLATQVGAIAYDDAALAGGRTAGIPIDKQYQWRLGSAQALPALTWAPTSASTPTLTGPTTYVQTGGRATVKATGLTPGSWVCAGTVPGSAGLAGTASISAKVPTGATGTKTITLTVADGTSATTTVKALAAKTLSPTVTRTVVPRGGTQTVRVTGLAANEPVKVIYGGKVIKTGKATSTGTYGYAFPLGRTTGLKSVRVQGAFANRVGTKSFRVS</sequence>
<evidence type="ECO:0000313" key="2">
    <source>
        <dbReference type="EMBL" id="NYI43509.1"/>
    </source>
</evidence>
<evidence type="ECO:0000256" key="1">
    <source>
        <dbReference type="SAM" id="SignalP"/>
    </source>
</evidence>
<dbReference type="AlphaFoldDB" id="A0A7Y9ZDN0"/>
<dbReference type="InterPro" id="IPR008930">
    <property type="entry name" value="Terpenoid_cyclase/PrenylTrfase"/>
</dbReference>
<dbReference type="Gene3D" id="1.50.10.20">
    <property type="match status" value="1"/>
</dbReference>
<accession>A0A7Y9ZDN0</accession>
<dbReference type="EMBL" id="JACBZM010000001">
    <property type="protein sequence ID" value="NYI43509.1"/>
    <property type="molecule type" value="Genomic_DNA"/>
</dbReference>
<dbReference type="RefSeq" id="WP_179647672.1">
    <property type="nucleotide sequence ID" value="NZ_JACBZM010000001.1"/>
</dbReference>
<protein>
    <recommendedName>
        <fullName evidence="4">Terpene cyclase/mutase family protein</fullName>
    </recommendedName>
</protein>
<evidence type="ECO:0000313" key="3">
    <source>
        <dbReference type="Proteomes" id="UP000562045"/>
    </source>
</evidence>
<feature type="chain" id="PRO_5031007064" description="Terpene cyclase/mutase family protein" evidence="1">
    <location>
        <begin position="32"/>
        <end position="524"/>
    </location>
</feature>
<reference evidence="2 3" key="1">
    <citation type="submission" date="2020-07" db="EMBL/GenBank/DDBJ databases">
        <title>Sequencing the genomes of 1000 actinobacteria strains.</title>
        <authorList>
            <person name="Klenk H.-P."/>
        </authorList>
    </citation>
    <scope>NUCLEOTIDE SEQUENCE [LARGE SCALE GENOMIC DNA]</scope>
    <source>
        <strain evidence="2 3">DSM 15131</strain>
    </source>
</reference>
<dbReference type="CDD" id="cd00688">
    <property type="entry name" value="ISOPREN_C2_like"/>
    <property type="match status" value="1"/>
</dbReference>
<comment type="caution">
    <text evidence="2">The sequence shown here is derived from an EMBL/GenBank/DDBJ whole genome shotgun (WGS) entry which is preliminary data.</text>
</comment>
<feature type="signal peptide" evidence="1">
    <location>
        <begin position="1"/>
        <end position="31"/>
    </location>
</feature>
<dbReference type="SUPFAM" id="SSF48239">
    <property type="entry name" value="Terpenoid cyclases/Protein prenyltransferases"/>
    <property type="match status" value="1"/>
</dbReference>
<evidence type="ECO:0008006" key="4">
    <source>
        <dbReference type="Google" id="ProtNLM"/>
    </source>
</evidence>
<name>A0A7Y9ZDN0_9ACTN</name>
<gene>
    <name evidence="2" type="ORF">BJ993_000589</name>
</gene>